<gene>
    <name evidence="3" type="ORF">EJP67_21890</name>
</gene>
<sequence length="372" mass="39976">MSTRATAKKPAKAAADRHRTPAGPGQPRSPRHFAVVGAGIAGVACARTLVQAGHKVTLFERSDAAGGRMASVDTAFGRFDSGAQYFTVRDPRFALALENAPGVCKRWSANLVRVLDAHGRVAEAALPSLEPHWVAQPGMDSLVTRWAAPLGESLVTGTRVTQIEPDALDAKRWQLRTSGTDDSQHVYSGFDAVLLAVPPAGARALLGDGGKLSATLARRIEPVTIAPCWTLMIAYPQANQPDMSHLGPQWNAARSTHHRVAWLARESSKPGREPIERWTLQASAAWSQEHLRDAPSRVEAKLLRAFAEITGIHATPAHAQAICWNEAQTQVPVGTTHLWDAKARIGIAGDWCTGHRVEDAFLSGLSLALDVL</sequence>
<comment type="caution">
    <text evidence="3">The sequence shown here is derived from an EMBL/GenBank/DDBJ whole genome shotgun (WGS) entry which is preliminary data.</text>
</comment>
<feature type="non-terminal residue" evidence="3">
    <location>
        <position position="372"/>
    </location>
</feature>
<dbReference type="Pfam" id="PF13450">
    <property type="entry name" value="NAD_binding_8"/>
    <property type="match status" value="1"/>
</dbReference>
<name>A0A433MPE6_9BURK</name>
<dbReference type="Gene3D" id="3.50.50.60">
    <property type="entry name" value="FAD/NAD(P)-binding domain"/>
    <property type="match status" value="1"/>
</dbReference>
<dbReference type="OrthoDB" id="5792777at2"/>
<reference evidence="3 4" key="1">
    <citation type="submission" date="2018-12" db="EMBL/GenBank/DDBJ databases">
        <title>The genome sequences of Variovorax guangxiensis DSM 27352.</title>
        <authorList>
            <person name="Gao J."/>
            <person name="Sun J."/>
        </authorList>
    </citation>
    <scope>NUCLEOTIDE SEQUENCE [LARGE SCALE GENOMIC DNA]</scope>
    <source>
        <strain evidence="3 4">DSM 27352</strain>
    </source>
</reference>
<feature type="region of interest" description="Disordered" evidence="1">
    <location>
        <begin position="1"/>
        <end position="30"/>
    </location>
</feature>
<dbReference type="RefSeq" id="WP_126023821.1">
    <property type="nucleotide sequence ID" value="NZ_RXFT01000010.1"/>
</dbReference>
<evidence type="ECO:0000313" key="3">
    <source>
        <dbReference type="EMBL" id="RUR69712.1"/>
    </source>
</evidence>
<dbReference type="PANTHER" id="PTHR16128:SF5">
    <property type="entry name" value="FAD_NAD(P)-BINDING OXIDOREDUCTASE FAMILY PROTEIN"/>
    <property type="match status" value="1"/>
</dbReference>
<protein>
    <submittedName>
        <fullName evidence="3">FAD-dependent oxidoreductase</fullName>
    </submittedName>
</protein>
<dbReference type="InterPro" id="IPR002937">
    <property type="entry name" value="Amino_oxidase"/>
</dbReference>
<dbReference type="GO" id="GO:0016491">
    <property type="term" value="F:oxidoreductase activity"/>
    <property type="evidence" value="ECO:0007669"/>
    <property type="project" value="InterPro"/>
</dbReference>
<feature type="domain" description="Amine oxidase" evidence="2">
    <location>
        <begin position="130"/>
        <end position="371"/>
    </location>
</feature>
<dbReference type="EMBL" id="RXFT01000010">
    <property type="protein sequence ID" value="RUR69712.1"/>
    <property type="molecule type" value="Genomic_DNA"/>
</dbReference>
<dbReference type="PRINTS" id="PR00419">
    <property type="entry name" value="ADXRDTASE"/>
</dbReference>
<dbReference type="Gene3D" id="3.90.660.10">
    <property type="match status" value="1"/>
</dbReference>
<dbReference type="PANTHER" id="PTHR16128">
    <property type="entry name" value="FAD/NAD(P)-BINDING OXIDOREDUCTASE FAMILY PROTEIN"/>
    <property type="match status" value="1"/>
</dbReference>
<evidence type="ECO:0000313" key="4">
    <source>
        <dbReference type="Proteomes" id="UP000281118"/>
    </source>
</evidence>
<dbReference type="Proteomes" id="UP000281118">
    <property type="component" value="Unassembled WGS sequence"/>
</dbReference>
<evidence type="ECO:0000256" key="1">
    <source>
        <dbReference type="SAM" id="MobiDB-lite"/>
    </source>
</evidence>
<dbReference type="SUPFAM" id="SSF51905">
    <property type="entry name" value="FAD/NAD(P)-binding domain"/>
    <property type="match status" value="1"/>
</dbReference>
<evidence type="ECO:0000259" key="2">
    <source>
        <dbReference type="Pfam" id="PF01593"/>
    </source>
</evidence>
<proteinExistence type="predicted"/>
<feature type="compositionally biased region" description="Basic residues" evidence="1">
    <location>
        <begin position="1"/>
        <end position="11"/>
    </location>
</feature>
<dbReference type="AlphaFoldDB" id="A0A433MPE6"/>
<organism evidence="3 4">
    <name type="scientific">Variovorax guangxiensis</name>
    <dbReference type="NCBI Taxonomy" id="1775474"/>
    <lineage>
        <taxon>Bacteria</taxon>
        <taxon>Pseudomonadati</taxon>
        <taxon>Pseudomonadota</taxon>
        <taxon>Betaproteobacteria</taxon>
        <taxon>Burkholderiales</taxon>
        <taxon>Comamonadaceae</taxon>
        <taxon>Variovorax</taxon>
    </lineage>
</organism>
<dbReference type="InterPro" id="IPR036188">
    <property type="entry name" value="FAD/NAD-bd_sf"/>
</dbReference>
<dbReference type="Pfam" id="PF01593">
    <property type="entry name" value="Amino_oxidase"/>
    <property type="match status" value="1"/>
</dbReference>
<accession>A0A433MPE6</accession>